<dbReference type="Gene3D" id="1.25.40.10">
    <property type="entry name" value="Tetratricopeptide repeat domain"/>
    <property type="match status" value="1"/>
</dbReference>
<evidence type="ECO:0000313" key="1">
    <source>
        <dbReference type="EMBL" id="TMR08175.1"/>
    </source>
</evidence>
<dbReference type="RefSeq" id="WP_138673463.1">
    <property type="nucleotide sequence ID" value="NZ_VCKY01000314.1"/>
</dbReference>
<sequence>MSPQATHKQRNELLRYWIERAAVSYAALADALAETAKAAGRPDLRPDRTRIGHWVNSGEQPRPPLPDLLAATLSRLCRRALTPADLGLSVTPSPCEPTPVLDGNSLTHVAPLPAAPAIEGDHTKRRQALAVLGITAVAPLLGGRAEAAQAATDYARYASATELEPADISDLEVAVDQFGATYSAHPPQRLWPEVFQRRHQAFELLHHRRHTLREGRHIARQAGMLSVILAWLAHDLGEPQVAEAFIDDAKTHGQQADALEVCAWADDMLATHALYDDRPLDALAAATRGLATAPRNSPIAVRLTAQRARAHALLGDGASFADAAAQAHHYQDGLPVTNTGLFAVDAVRIISYDASSHVWLDHPQQARTAALEAIQHYEAAQAPTRLSIAQLDLALAYTALGEVEAAIEAGRQALSCNRLVSAITSRARQLDHRLRRSFPTLSETRDFHDQVRLLQPSV</sequence>
<evidence type="ECO:0000313" key="2">
    <source>
        <dbReference type="Proteomes" id="UP000309128"/>
    </source>
</evidence>
<organism evidence="1 2">
    <name type="scientific">Nonomuraea turkmeniaca</name>
    <dbReference type="NCBI Taxonomy" id="103838"/>
    <lineage>
        <taxon>Bacteria</taxon>
        <taxon>Bacillati</taxon>
        <taxon>Actinomycetota</taxon>
        <taxon>Actinomycetes</taxon>
        <taxon>Streptosporangiales</taxon>
        <taxon>Streptosporangiaceae</taxon>
        <taxon>Nonomuraea</taxon>
    </lineage>
</organism>
<dbReference type="OrthoDB" id="3529815at2"/>
<dbReference type="AlphaFoldDB" id="A0A5S4EXE2"/>
<reference evidence="1 2" key="1">
    <citation type="submission" date="2019-05" db="EMBL/GenBank/DDBJ databases">
        <title>Draft genome sequence of Nonomuraea turkmeniaca DSM 43926.</title>
        <authorList>
            <person name="Saricaoglu S."/>
            <person name="Isik K."/>
        </authorList>
    </citation>
    <scope>NUCLEOTIDE SEQUENCE [LARGE SCALE GENOMIC DNA]</scope>
    <source>
        <strain evidence="1 2">DSM 43926</strain>
    </source>
</reference>
<keyword evidence="2" id="KW-1185">Reference proteome</keyword>
<dbReference type="InterPro" id="IPR011990">
    <property type="entry name" value="TPR-like_helical_dom_sf"/>
</dbReference>
<comment type="caution">
    <text evidence="1">The sequence shown here is derived from an EMBL/GenBank/DDBJ whole genome shotgun (WGS) entry which is preliminary data.</text>
</comment>
<proteinExistence type="predicted"/>
<dbReference type="SUPFAM" id="SSF48452">
    <property type="entry name" value="TPR-like"/>
    <property type="match status" value="1"/>
</dbReference>
<protein>
    <submittedName>
        <fullName evidence="1">XRE family transcriptional regulator</fullName>
    </submittedName>
</protein>
<gene>
    <name evidence="1" type="ORF">ETD86_48945</name>
</gene>
<accession>A0A5S4EXE2</accession>
<dbReference type="Proteomes" id="UP000309128">
    <property type="component" value="Unassembled WGS sequence"/>
</dbReference>
<name>A0A5S4EXE2_9ACTN</name>
<dbReference type="EMBL" id="VCKY01000314">
    <property type="protein sequence ID" value="TMR08175.1"/>
    <property type="molecule type" value="Genomic_DNA"/>
</dbReference>